<keyword evidence="20" id="KW-1185">Reference proteome</keyword>
<dbReference type="Pfam" id="PF04389">
    <property type="entry name" value="Peptidase_M28"/>
    <property type="match status" value="1"/>
</dbReference>
<dbReference type="InterPro" id="IPR053974">
    <property type="entry name" value="ERMP1_1-A_TM"/>
</dbReference>
<comment type="caution">
    <text evidence="19">The sequence shown here is derived from an EMBL/GenBank/DDBJ whole genome shotgun (WGS) entry which is preliminary data.</text>
</comment>
<evidence type="ECO:0000256" key="5">
    <source>
        <dbReference type="ARBA" id="ARBA00022692"/>
    </source>
</evidence>
<feature type="domain" description="Peptidase M28" evidence="17">
    <location>
        <begin position="198"/>
        <end position="379"/>
    </location>
</feature>
<dbReference type="EMBL" id="NIDF01000107">
    <property type="protein sequence ID" value="TYJ52975.1"/>
    <property type="molecule type" value="Genomic_DNA"/>
</dbReference>
<feature type="transmembrane region" description="Helical" evidence="16">
    <location>
        <begin position="581"/>
        <end position="599"/>
    </location>
</feature>
<feature type="region of interest" description="Disordered" evidence="15">
    <location>
        <begin position="1"/>
        <end position="44"/>
    </location>
</feature>
<evidence type="ECO:0000256" key="10">
    <source>
        <dbReference type="ARBA" id="ARBA00022989"/>
    </source>
</evidence>
<evidence type="ECO:0000313" key="20">
    <source>
        <dbReference type="Proteomes" id="UP000322245"/>
    </source>
</evidence>
<comment type="subcellular location">
    <subcellularLocation>
        <location evidence="2">Endoplasmic reticulum membrane</location>
        <topology evidence="2">Multi-pass membrane protein</topology>
    </subcellularLocation>
</comment>
<feature type="transmembrane region" description="Helical" evidence="16">
    <location>
        <begin position="521"/>
        <end position="540"/>
    </location>
</feature>
<dbReference type="GO" id="GO:0008235">
    <property type="term" value="F:metalloexopeptidase activity"/>
    <property type="evidence" value="ECO:0007669"/>
    <property type="project" value="InterPro"/>
</dbReference>
<evidence type="ECO:0000256" key="13">
    <source>
        <dbReference type="ARBA" id="ARBA00023180"/>
    </source>
</evidence>
<dbReference type="Proteomes" id="UP000322245">
    <property type="component" value="Unassembled WGS sequence"/>
</dbReference>
<keyword evidence="4 14" id="KW-0645">Protease</keyword>
<dbReference type="Gene3D" id="3.40.630.10">
    <property type="entry name" value="Zn peptidases"/>
    <property type="match status" value="1"/>
</dbReference>
<dbReference type="GO" id="GO:0046872">
    <property type="term" value="F:metal ion binding"/>
    <property type="evidence" value="ECO:0007669"/>
    <property type="project" value="UniProtKB-KW"/>
</dbReference>
<keyword evidence="13" id="KW-0325">Glycoprotein</keyword>
<dbReference type="AlphaFoldDB" id="A0A5D3ANG9"/>
<dbReference type="GO" id="GO:0005789">
    <property type="term" value="C:endoplasmic reticulum membrane"/>
    <property type="evidence" value="ECO:0007669"/>
    <property type="project" value="UniProtKB-SubCell"/>
</dbReference>
<dbReference type="SUPFAM" id="SSF53187">
    <property type="entry name" value="Zn-dependent exopeptidases"/>
    <property type="match status" value="1"/>
</dbReference>
<evidence type="ECO:0000256" key="2">
    <source>
        <dbReference type="ARBA" id="ARBA00004477"/>
    </source>
</evidence>
<dbReference type="EC" id="3.4.-.-" evidence="14"/>
<gene>
    <name evidence="19" type="ORF">B9479_006396</name>
</gene>
<evidence type="ECO:0000256" key="16">
    <source>
        <dbReference type="SAM" id="Phobius"/>
    </source>
</evidence>
<dbReference type="InterPro" id="IPR007484">
    <property type="entry name" value="Peptidase_M28"/>
</dbReference>
<evidence type="ECO:0000256" key="14">
    <source>
        <dbReference type="RuleBase" id="RU361240"/>
    </source>
</evidence>
<organism evidence="19 20">
    <name type="scientific">Cryptococcus floricola</name>
    <dbReference type="NCBI Taxonomy" id="2591691"/>
    <lineage>
        <taxon>Eukaryota</taxon>
        <taxon>Fungi</taxon>
        <taxon>Dikarya</taxon>
        <taxon>Basidiomycota</taxon>
        <taxon>Agaricomycotina</taxon>
        <taxon>Tremellomycetes</taxon>
        <taxon>Tremellales</taxon>
        <taxon>Cryptococcaceae</taxon>
        <taxon>Cryptococcus</taxon>
    </lineage>
</organism>
<dbReference type="GO" id="GO:0006508">
    <property type="term" value="P:proteolysis"/>
    <property type="evidence" value="ECO:0007669"/>
    <property type="project" value="UniProtKB-KW"/>
</dbReference>
<dbReference type="PANTHER" id="PTHR12147">
    <property type="entry name" value="METALLOPEPTIDASE M28 FAMILY MEMBER"/>
    <property type="match status" value="1"/>
</dbReference>
<reference evidence="19 20" key="1">
    <citation type="submission" date="2017-05" db="EMBL/GenBank/DDBJ databases">
        <title>The Genome Sequence of Tsuchiyaea wingfieldii DSM 27421.</title>
        <authorList>
            <person name="Cuomo C."/>
            <person name="Passer A."/>
            <person name="Billmyre B."/>
            <person name="Heitman J."/>
        </authorList>
    </citation>
    <scope>NUCLEOTIDE SEQUENCE [LARGE SCALE GENOMIC DNA]</scope>
    <source>
        <strain evidence="19 20">DSM 27421</strain>
    </source>
</reference>
<evidence type="ECO:0000256" key="8">
    <source>
        <dbReference type="ARBA" id="ARBA00022824"/>
    </source>
</evidence>
<evidence type="ECO:0000259" key="18">
    <source>
        <dbReference type="Pfam" id="PF22249"/>
    </source>
</evidence>
<name>A0A5D3ANG9_9TREE</name>
<evidence type="ECO:0000256" key="1">
    <source>
        <dbReference type="ARBA" id="ARBA00001947"/>
    </source>
</evidence>
<evidence type="ECO:0000256" key="3">
    <source>
        <dbReference type="ARBA" id="ARBA00010918"/>
    </source>
</evidence>
<keyword evidence="7 14" id="KW-0378">Hydrolase</keyword>
<evidence type="ECO:0000259" key="17">
    <source>
        <dbReference type="Pfam" id="PF04389"/>
    </source>
</evidence>
<evidence type="ECO:0000256" key="4">
    <source>
        <dbReference type="ARBA" id="ARBA00022670"/>
    </source>
</evidence>
<feature type="transmembrane region" description="Helical" evidence="16">
    <location>
        <begin position="546"/>
        <end position="569"/>
    </location>
</feature>
<keyword evidence="9 14" id="KW-0862">Zinc</keyword>
<evidence type="ECO:0000256" key="6">
    <source>
        <dbReference type="ARBA" id="ARBA00022723"/>
    </source>
</evidence>
<feature type="transmembrane region" description="Helical" evidence="16">
    <location>
        <begin position="422"/>
        <end position="438"/>
    </location>
</feature>
<keyword evidence="12 16" id="KW-0472">Membrane</keyword>
<feature type="transmembrane region" description="Helical" evidence="16">
    <location>
        <begin position="488"/>
        <end position="509"/>
    </location>
</feature>
<protein>
    <recommendedName>
        <fullName evidence="14">Peptide hydrolase</fullName>
        <ecNumber evidence="14">3.4.-.-</ecNumber>
    </recommendedName>
</protein>
<comment type="similarity">
    <text evidence="3 14">Belongs to the peptidase M28 family.</text>
</comment>
<keyword evidence="5 16" id="KW-0812">Transmembrane</keyword>
<dbReference type="InterPro" id="IPR048024">
    <property type="entry name" value="Fxna-like_M28_dom"/>
</dbReference>
<keyword evidence="6 14" id="KW-0479">Metal-binding</keyword>
<feature type="domain" description="Endoplasmic reticulum metallopeptidase 1/1-A TM" evidence="18">
    <location>
        <begin position="450"/>
        <end position="653"/>
    </location>
</feature>
<keyword evidence="11" id="KW-0482">Metalloprotease</keyword>
<keyword evidence="8" id="KW-0256">Endoplasmic reticulum</keyword>
<feature type="transmembrane region" description="Helical" evidence="16">
    <location>
        <begin position="619"/>
        <end position="639"/>
    </location>
</feature>
<evidence type="ECO:0000256" key="9">
    <source>
        <dbReference type="ARBA" id="ARBA00022833"/>
    </source>
</evidence>
<dbReference type="Pfam" id="PF22249">
    <property type="entry name" value="ERMP1-TM"/>
    <property type="match status" value="1"/>
</dbReference>
<dbReference type="CDD" id="cd03875">
    <property type="entry name" value="M28_Fxna_like"/>
    <property type="match status" value="1"/>
</dbReference>
<accession>A0A5D3ANG9</accession>
<comment type="cofactor">
    <cofactor evidence="1">
        <name>Zn(2+)</name>
        <dbReference type="ChEBI" id="CHEBI:29105"/>
    </cofactor>
</comment>
<evidence type="ECO:0000313" key="19">
    <source>
        <dbReference type="EMBL" id="TYJ52975.1"/>
    </source>
</evidence>
<dbReference type="PANTHER" id="PTHR12147:SF22">
    <property type="entry name" value="ENDOPLASMIC RETICULUM METALLOPEPTIDASE 1"/>
    <property type="match status" value="1"/>
</dbReference>
<evidence type="ECO:0000256" key="11">
    <source>
        <dbReference type="ARBA" id="ARBA00023049"/>
    </source>
</evidence>
<dbReference type="FunFam" id="3.40.630.10:FF:000008">
    <property type="entry name" value="Endoplasmic reticulum metallopeptidase 1"/>
    <property type="match status" value="1"/>
</dbReference>
<dbReference type="InterPro" id="IPR045175">
    <property type="entry name" value="M28_fam"/>
</dbReference>
<keyword evidence="10 16" id="KW-1133">Transmembrane helix</keyword>
<sequence>MPPKSPSTPRQRRGRKGGKQPIPSTPASPGEQAKQAKQQQKHHPVVATAPVHLPLQKAGKLSWTLLGLIFAILPWVFGRLHYALPEPLPPLDADGIPQPSEEVVRSHIQALEDIGYRIVGTPAALAGEQYVLDQVLELVEQCNARNVLNCEWWHQKGDGLHAFEILDHEVLKSYTGISNIILKISAFHPPSYDIHNPKPDKDAILLGAHIDSTFPSPGAADDAIGVGVMLDLARTLIHQNNPFDNSIIFLFNGAEETLQDGSHLYSIEHSTRTQVKAVINLEAAGSKGGALLFQATSGEMIEAYGKVPYPKGTVIAADVFSSGIIMSDTDFGQFEKYLGVSGLDMAIVGHSYFYHTHHDTLSSIQPGSAQHFTSNIHAVVSHLLSPSSPLSSTLPWSPPDKVYFGLFDKVFLYWDMKAADRWYTALAAVSGVLAVGRLKGKGWKVITTASLATISALAGGLIGPNLLAFTLTKLGKPLLWFTHEHLPALIYIPTAFLSSLSIHLFFTHFLSPVERTKLEAVHYGIQMLWSSWMMLALQAVKVRSAYLFAGITLFLLIGALGDGAVRVWGKEREGMNFKATYLLPSIGLIAFFVEAITAALDIFTPLTGRMGKTAPAEHIVATLTAACGLGLFPTLAPLFHRLPRQTQRKVVLVLKIWVAGVVAYLGTVGAGGGVGVIWKGRGGDGERGLGWVYDGEHPKRVGLNYNYNHTDQSHIIHIAFMDLGPTGTIPSSLHARYALPSSPLIHKDLEDEDHDWDAIYPVSTFLDTYKFELDISGQGFAQGLEGQEEEKEKGGWGGVEGVENFEWPEMGWSVKEKGGDGFRDVEITFNFTDLVWPVLSFHAHVLSWSFPEPAPPAEYMQHHIKFANSVDSPLTTLKLRYKVEEPGQEKLGVHWSAFDVSQMNPFTTPHPGGGTGKPATVVLTDMWDWIGEQWGGDLDLVTGGVVCGVVQI</sequence>
<evidence type="ECO:0000256" key="12">
    <source>
        <dbReference type="ARBA" id="ARBA00023136"/>
    </source>
</evidence>
<evidence type="ECO:0000256" key="7">
    <source>
        <dbReference type="ARBA" id="ARBA00022801"/>
    </source>
</evidence>
<proteinExistence type="inferred from homology"/>
<feature type="transmembrane region" description="Helical" evidence="16">
    <location>
        <begin position="445"/>
        <end position="468"/>
    </location>
</feature>
<evidence type="ECO:0000256" key="15">
    <source>
        <dbReference type="SAM" id="MobiDB-lite"/>
    </source>
</evidence>
<feature type="transmembrane region" description="Helical" evidence="16">
    <location>
        <begin position="651"/>
        <end position="678"/>
    </location>
</feature>